<organism evidence="1">
    <name type="scientific">Raoultella planticola</name>
    <name type="common">Klebsiella planticola</name>
    <dbReference type="NCBI Taxonomy" id="575"/>
    <lineage>
        <taxon>Bacteria</taxon>
        <taxon>Pseudomonadati</taxon>
        <taxon>Pseudomonadota</taxon>
        <taxon>Gammaproteobacteria</taxon>
        <taxon>Enterobacterales</taxon>
        <taxon>Enterobacteriaceae</taxon>
        <taxon>Klebsiella/Raoultella group</taxon>
        <taxon>Raoultella</taxon>
    </lineage>
</organism>
<accession>A0A5P6AAD3</accession>
<reference evidence="1" key="1">
    <citation type="submission" date="2018-05" db="EMBL/GenBank/DDBJ databases">
        <title>Bacterial isolates from healthy term breastfed infants carrying antibiotic resistance genes.</title>
        <authorList>
            <person name="Casaburi G."/>
        </authorList>
    </citation>
    <scope>NUCLEOTIDE SEQUENCE [LARGE SCALE GENOMIC DNA]</scope>
    <source>
        <strain evidence="1">7084_4</strain>
    </source>
</reference>
<protein>
    <submittedName>
        <fullName evidence="1">Uncharacterized protein</fullName>
    </submittedName>
</protein>
<gene>
    <name evidence="1" type="ORF">DMB90_08685</name>
</gene>
<sequence length="121" mass="13720">MRLQFDAQFSEALNIINSSIRAGNSVIQGIEQCGQKIDGVLGDEFRQISQRLEIGEDAESVFWPRGDACRLANTTFHHYRTAEHERRGQVKEVMSRLGTLISNAGCWRRKIRHDVGSPHVN</sequence>
<dbReference type="EMBL" id="CP029752">
    <property type="protein sequence ID" value="QFG76604.1"/>
    <property type="molecule type" value="Genomic_DNA"/>
</dbReference>
<proteinExistence type="predicted"/>
<dbReference type="AlphaFoldDB" id="A0A5P6AAD3"/>
<evidence type="ECO:0000313" key="1">
    <source>
        <dbReference type="EMBL" id="QFG76604.1"/>
    </source>
</evidence>
<name>A0A5P6AAD3_RAOPL</name>